<dbReference type="InterPro" id="IPR007396">
    <property type="entry name" value="TR_PAI2-type"/>
</dbReference>
<dbReference type="AlphaFoldDB" id="A0AB35YSF5"/>
<evidence type="ECO:0000313" key="3">
    <source>
        <dbReference type="Proteomes" id="UP001388259"/>
    </source>
</evidence>
<dbReference type="Pfam" id="PF04299">
    <property type="entry name" value="FMN_bind_2"/>
    <property type="match status" value="1"/>
</dbReference>
<dbReference type="InterPro" id="IPR012349">
    <property type="entry name" value="Split_barrel_FMN-bd"/>
</dbReference>
<dbReference type="Proteomes" id="UP001390963">
    <property type="component" value="Unassembled WGS sequence"/>
</dbReference>
<proteinExistence type="predicted"/>
<dbReference type="PANTHER" id="PTHR35802">
    <property type="entry name" value="PROTEASE SYNTHASE AND SPORULATION PROTEIN PAI 2"/>
    <property type="match status" value="1"/>
</dbReference>
<dbReference type="RefSeq" id="WP_342687152.1">
    <property type="nucleotide sequence ID" value="NZ_JAZBJM010000003.1"/>
</dbReference>
<reference evidence="1 4" key="1">
    <citation type="submission" date="2024-01" db="EMBL/GenBank/DDBJ databases">
        <title>Aequorivita flavus sp. nov., isolated from deep-sea sediment.</title>
        <authorList>
            <person name="Chen X."/>
        </authorList>
    </citation>
    <scope>NUCLEOTIDE SEQUENCE</scope>
    <source>
        <strain evidence="1">MCCC 1A16923</strain>
        <strain evidence="2 4">MCCC 1A16935</strain>
    </source>
</reference>
<dbReference type="EMBL" id="JBANCF010000003">
    <property type="protein sequence ID" value="MEM0572906.1"/>
    <property type="molecule type" value="Genomic_DNA"/>
</dbReference>
<dbReference type="Proteomes" id="UP001388259">
    <property type="component" value="Unassembled WGS sequence"/>
</dbReference>
<keyword evidence="4" id="KW-1185">Reference proteome</keyword>
<gene>
    <name evidence="2" type="ORF">VZD24_05215</name>
    <name evidence="1" type="ORF">VZD85_07355</name>
</gene>
<dbReference type="PANTHER" id="PTHR35802:SF1">
    <property type="entry name" value="PROTEASE SYNTHASE AND SPORULATION PROTEIN PAI 2"/>
    <property type="match status" value="1"/>
</dbReference>
<evidence type="ECO:0000313" key="2">
    <source>
        <dbReference type="EMBL" id="MEM0572906.1"/>
    </source>
</evidence>
<organism evidence="1 3">
    <name type="scientific">Aequorivita flava</name>
    <dbReference type="NCBI Taxonomy" id="3114371"/>
    <lineage>
        <taxon>Bacteria</taxon>
        <taxon>Pseudomonadati</taxon>
        <taxon>Bacteroidota</taxon>
        <taxon>Flavobacteriia</taxon>
        <taxon>Flavobacteriales</taxon>
        <taxon>Flavobacteriaceae</taxon>
        <taxon>Aequorivita</taxon>
    </lineage>
</organism>
<dbReference type="SUPFAM" id="SSF50475">
    <property type="entry name" value="FMN-binding split barrel"/>
    <property type="match status" value="1"/>
</dbReference>
<dbReference type="Gene3D" id="2.30.110.10">
    <property type="entry name" value="Electron Transport, Fmn-binding Protein, Chain A"/>
    <property type="match status" value="1"/>
</dbReference>
<dbReference type="PIRSF" id="PIRSF010372">
    <property type="entry name" value="PaiB"/>
    <property type="match status" value="1"/>
</dbReference>
<accession>A0AB35YSF5</accession>
<protein>
    <submittedName>
        <fullName evidence="1">FMN-binding negative transcriptional regulator</fullName>
    </submittedName>
</protein>
<name>A0AB35YSF5_9FLAO</name>
<evidence type="ECO:0000313" key="1">
    <source>
        <dbReference type="EMBL" id="MEM0518162.1"/>
    </source>
</evidence>
<comment type="caution">
    <text evidence="1">The sequence shown here is derived from an EMBL/GenBank/DDBJ whole genome shotgun (WGS) entry which is preliminary data.</text>
</comment>
<dbReference type="EMBL" id="JAZBJM010000003">
    <property type="protein sequence ID" value="MEM0518162.1"/>
    <property type="molecule type" value="Genomic_DNA"/>
</dbReference>
<evidence type="ECO:0000313" key="4">
    <source>
        <dbReference type="Proteomes" id="UP001390963"/>
    </source>
</evidence>
<sequence length="198" mass="22974">MYPPPHHQSHDIEKMISVIEHFPLGMLVTAKDGKPFITHIPFIYDAATKKLIAHLDRSNPQMETLKDGAEVTVVFKGPDTYISPSIYTTPQLPTWNYIIVHITGNLKLLNDAETVKQTMIAMTKFLEGSEQRFILKNDDPRMERLINYIQAFEIEITDWEGKFKLSQDKNAQDFENAKEELIKKSRKDISRFINFTYN</sequence>